<sequence>ININPFLESDDSEAVSLQPLVDDHLDRQPVLLRSFENSRVALAANSIRDYFPDESSFVHLVAVNSSRHTNQKETVVV</sequence>
<comment type="caution">
    <text evidence="1">The sequence shown here is derived from an EMBL/GenBank/DDBJ whole genome shotgun (WGS) entry which is preliminary data.</text>
</comment>
<evidence type="ECO:0000313" key="1">
    <source>
        <dbReference type="EMBL" id="GMS87394.1"/>
    </source>
</evidence>
<dbReference type="Proteomes" id="UP001432027">
    <property type="component" value="Unassembled WGS sequence"/>
</dbReference>
<organism evidence="1 2">
    <name type="scientific">Pristionchus entomophagus</name>
    <dbReference type="NCBI Taxonomy" id="358040"/>
    <lineage>
        <taxon>Eukaryota</taxon>
        <taxon>Metazoa</taxon>
        <taxon>Ecdysozoa</taxon>
        <taxon>Nematoda</taxon>
        <taxon>Chromadorea</taxon>
        <taxon>Rhabditida</taxon>
        <taxon>Rhabditina</taxon>
        <taxon>Diplogasteromorpha</taxon>
        <taxon>Diplogasteroidea</taxon>
        <taxon>Neodiplogasteridae</taxon>
        <taxon>Pristionchus</taxon>
    </lineage>
</organism>
<evidence type="ECO:0000313" key="2">
    <source>
        <dbReference type="Proteomes" id="UP001432027"/>
    </source>
</evidence>
<proteinExistence type="predicted"/>
<feature type="non-terminal residue" evidence="1">
    <location>
        <position position="1"/>
    </location>
</feature>
<dbReference type="EMBL" id="BTSX01000003">
    <property type="protein sequence ID" value="GMS87394.1"/>
    <property type="molecule type" value="Genomic_DNA"/>
</dbReference>
<dbReference type="AlphaFoldDB" id="A0AAV5SWU4"/>
<gene>
    <name evidence="1" type="ORF">PENTCL1PPCAC_9569</name>
</gene>
<feature type="non-terminal residue" evidence="1">
    <location>
        <position position="77"/>
    </location>
</feature>
<protein>
    <submittedName>
        <fullName evidence="1">Uncharacterized protein</fullName>
    </submittedName>
</protein>
<keyword evidence="2" id="KW-1185">Reference proteome</keyword>
<accession>A0AAV5SWU4</accession>
<name>A0AAV5SWU4_9BILA</name>
<reference evidence="1" key="1">
    <citation type="submission" date="2023-10" db="EMBL/GenBank/DDBJ databases">
        <title>Genome assembly of Pristionchus species.</title>
        <authorList>
            <person name="Yoshida K."/>
            <person name="Sommer R.J."/>
        </authorList>
    </citation>
    <scope>NUCLEOTIDE SEQUENCE</scope>
    <source>
        <strain evidence="1">RS0144</strain>
    </source>
</reference>